<evidence type="ECO:0000259" key="8">
    <source>
        <dbReference type="PROSITE" id="PS50035"/>
    </source>
</evidence>
<comment type="similarity">
    <text evidence="2">Belongs to the phospholipase D family.</text>
</comment>
<dbReference type="PANTHER" id="PTHR43856:SF1">
    <property type="entry name" value="MITOCHONDRIAL CARDIOLIPIN HYDROLASE"/>
    <property type="match status" value="1"/>
</dbReference>
<protein>
    <recommendedName>
        <fullName evidence="3">phospholipase D</fullName>
        <ecNumber evidence="3">3.1.4.4</ecNumber>
    </recommendedName>
</protein>
<dbReference type="OrthoDB" id="9789376at2"/>
<dbReference type="Pfam" id="PF13091">
    <property type="entry name" value="PLDc_2"/>
    <property type="match status" value="2"/>
</dbReference>
<dbReference type="AlphaFoldDB" id="A0A4Z1C9N7"/>
<dbReference type="InterPro" id="IPR025202">
    <property type="entry name" value="PLD-like_dom"/>
</dbReference>
<comment type="catalytic activity">
    <reaction evidence="1">
        <text>a 1,2-diacyl-sn-glycero-3-phosphocholine + H2O = a 1,2-diacyl-sn-glycero-3-phosphate + choline + H(+)</text>
        <dbReference type="Rhea" id="RHEA:14445"/>
        <dbReference type="ChEBI" id="CHEBI:15354"/>
        <dbReference type="ChEBI" id="CHEBI:15377"/>
        <dbReference type="ChEBI" id="CHEBI:15378"/>
        <dbReference type="ChEBI" id="CHEBI:57643"/>
        <dbReference type="ChEBI" id="CHEBI:58608"/>
        <dbReference type="EC" id="3.1.4.4"/>
    </reaction>
</comment>
<evidence type="ECO:0000256" key="5">
    <source>
        <dbReference type="ARBA" id="ARBA00022963"/>
    </source>
</evidence>
<dbReference type="GO" id="GO:0006793">
    <property type="term" value="P:phosphorus metabolic process"/>
    <property type="evidence" value="ECO:0007669"/>
    <property type="project" value="UniProtKB-ARBA"/>
</dbReference>
<name>A0A4Z1C9N7_9ACTN</name>
<accession>A0A4Z1C9N7</accession>
<evidence type="ECO:0000256" key="2">
    <source>
        <dbReference type="ARBA" id="ARBA00008664"/>
    </source>
</evidence>
<evidence type="ECO:0000256" key="3">
    <source>
        <dbReference type="ARBA" id="ARBA00012027"/>
    </source>
</evidence>
<keyword evidence="10" id="KW-1185">Reference proteome</keyword>
<dbReference type="EMBL" id="SRRO01000001">
    <property type="protein sequence ID" value="TGN64046.1"/>
    <property type="molecule type" value="Genomic_DNA"/>
</dbReference>
<evidence type="ECO:0000313" key="9">
    <source>
        <dbReference type="EMBL" id="TGN64046.1"/>
    </source>
</evidence>
<dbReference type="GO" id="GO:0016891">
    <property type="term" value="F:RNA endonuclease activity producing 5'-phosphomonoesters, hydrolytic mechanism"/>
    <property type="evidence" value="ECO:0007669"/>
    <property type="project" value="TreeGrafter"/>
</dbReference>
<dbReference type="SMART" id="SM00155">
    <property type="entry name" value="PLDc"/>
    <property type="match status" value="2"/>
</dbReference>
<dbReference type="Proteomes" id="UP000297496">
    <property type="component" value="Unassembled WGS sequence"/>
</dbReference>
<gene>
    <name evidence="9" type="ORF">EXE59_08845</name>
</gene>
<feature type="compositionally biased region" description="Basic residues" evidence="7">
    <location>
        <begin position="72"/>
        <end position="81"/>
    </location>
</feature>
<evidence type="ECO:0000313" key="10">
    <source>
        <dbReference type="Proteomes" id="UP000297496"/>
    </source>
</evidence>
<comment type="caution">
    <text evidence="9">The sequence shown here is derived from an EMBL/GenBank/DDBJ whole genome shotgun (WGS) entry which is preliminary data.</text>
</comment>
<dbReference type="PANTHER" id="PTHR43856">
    <property type="entry name" value="CARDIOLIPIN HYDROLASE"/>
    <property type="match status" value="1"/>
</dbReference>
<feature type="domain" description="PLD phosphodiesterase" evidence="8">
    <location>
        <begin position="432"/>
        <end position="459"/>
    </location>
</feature>
<evidence type="ECO:0000256" key="4">
    <source>
        <dbReference type="ARBA" id="ARBA00022801"/>
    </source>
</evidence>
<dbReference type="InterPro" id="IPR051406">
    <property type="entry name" value="PLD_domain"/>
</dbReference>
<sequence length="511" mass="55813">MDPVPAPREAGADHRAGPRDRGRAAPVRPPGALVAEAVRPARRGRLPAGGGAPAHPCGHVDVPAGAQSVRRDRLRRHRRLPGRVPQGAERARAGVGDRLPRPPAAPAAREQRRAAAAAEGHRRRADMSAFADGRIEAYVGPVELGAADDLEAVITDFVAGARSTLAIAVQELDSPAIAQAILDASWRGVRVELFLEQDYLRSPLVGNPPRPPVPRPGETAAEALHRVQWLEDDTELAENRRILAALLRSDVQVRGDYNPRIFHQKFVLRDYDGRARPTSALLSGSANFTLTDTHRNLNHVFVFRSAFVCRQYLAEVEQLRAGSFGRRMHGDVPKVYDLGGVPVKVLFAPDHTPELEIVKQMLKGTEEIVFAIFTFAGSSGIDDAMLALARGGMKVRGVVDRTQAAHDWAAPAWLVHDNIELFVPRRSGVFSGLRKLHHKLMVIDEQVVVAGSFNYTAPANEFNDENIFVIGSVHTEVEGIEVAEQPCRVVARHLKAEVERIIALSEPWTPG</sequence>
<dbReference type="InterPro" id="IPR001736">
    <property type="entry name" value="PLipase_D/transphosphatidylase"/>
</dbReference>
<feature type="region of interest" description="Disordered" evidence="7">
    <location>
        <begin position="1"/>
        <end position="125"/>
    </location>
</feature>
<feature type="compositionally biased region" description="Low complexity" evidence="7">
    <location>
        <begin position="24"/>
        <end position="35"/>
    </location>
</feature>
<dbReference type="GO" id="GO:0016042">
    <property type="term" value="P:lipid catabolic process"/>
    <property type="evidence" value="ECO:0007669"/>
    <property type="project" value="UniProtKB-KW"/>
</dbReference>
<dbReference type="Gene3D" id="3.30.870.10">
    <property type="entry name" value="Endonuclease Chain A"/>
    <property type="match status" value="2"/>
</dbReference>
<dbReference type="EC" id="3.1.4.4" evidence="3"/>
<reference evidence="9 10" key="1">
    <citation type="submission" date="2019-04" db="EMBL/GenBank/DDBJ databases">
        <title>Three New Species of Nocardioides, Nocardioides euryhalodurans sp. nov., Nocardioides seonyuensis sp. nov. and Nocardioides eburneoflavus sp. nov. Isolated from Soil.</title>
        <authorList>
            <person name="Roh S.G."/>
            <person name="Lee C."/>
            <person name="Kim M.-K."/>
            <person name="Kim S.B."/>
        </authorList>
    </citation>
    <scope>NUCLEOTIDE SEQUENCE [LARGE SCALE GENOMIC DNA]</scope>
    <source>
        <strain evidence="9 10">MMS17-SY213</strain>
    </source>
</reference>
<keyword evidence="4" id="KW-0378">Hydrolase</keyword>
<dbReference type="PROSITE" id="PS50035">
    <property type="entry name" value="PLD"/>
    <property type="match status" value="1"/>
</dbReference>
<organism evidence="9 10">
    <name type="scientific">Nocardioides eburneiflavus</name>
    <dbReference type="NCBI Taxonomy" id="2518372"/>
    <lineage>
        <taxon>Bacteria</taxon>
        <taxon>Bacillati</taxon>
        <taxon>Actinomycetota</taxon>
        <taxon>Actinomycetes</taxon>
        <taxon>Propionibacteriales</taxon>
        <taxon>Nocardioidaceae</taxon>
        <taxon>Nocardioides</taxon>
    </lineage>
</organism>
<evidence type="ECO:0000256" key="1">
    <source>
        <dbReference type="ARBA" id="ARBA00000798"/>
    </source>
</evidence>
<feature type="compositionally biased region" description="Basic and acidic residues" evidence="7">
    <location>
        <begin position="10"/>
        <end position="23"/>
    </location>
</feature>
<keyword evidence="6" id="KW-0443">Lipid metabolism</keyword>
<evidence type="ECO:0000256" key="7">
    <source>
        <dbReference type="SAM" id="MobiDB-lite"/>
    </source>
</evidence>
<evidence type="ECO:0000256" key="6">
    <source>
        <dbReference type="ARBA" id="ARBA00023098"/>
    </source>
</evidence>
<dbReference type="GO" id="GO:0004630">
    <property type="term" value="F:phospholipase D activity"/>
    <property type="evidence" value="ECO:0007669"/>
    <property type="project" value="UniProtKB-EC"/>
</dbReference>
<dbReference type="SUPFAM" id="SSF56024">
    <property type="entry name" value="Phospholipase D/nuclease"/>
    <property type="match status" value="2"/>
</dbReference>
<proteinExistence type="inferred from homology"/>
<keyword evidence="5" id="KW-0442">Lipid degradation</keyword>